<gene>
    <name evidence="4" type="ORF">PCOR1329_LOCUS30474</name>
</gene>
<reference evidence="4" key="1">
    <citation type="submission" date="2023-10" db="EMBL/GenBank/DDBJ databases">
        <authorList>
            <person name="Chen Y."/>
            <person name="Shah S."/>
            <person name="Dougan E. K."/>
            <person name="Thang M."/>
            <person name="Chan C."/>
        </authorList>
    </citation>
    <scope>NUCLEOTIDE SEQUENCE [LARGE SCALE GENOMIC DNA]</scope>
</reference>
<dbReference type="SMART" id="SM00054">
    <property type="entry name" value="EFh"/>
    <property type="match status" value="2"/>
</dbReference>
<keyword evidence="1" id="KW-0106">Calcium</keyword>
<dbReference type="EMBL" id="CAUYUJ010011715">
    <property type="protein sequence ID" value="CAK0832464.1"/>
    <property type="molecule type" value="Genomic_DNA"/>
</dbReference>
<proteinExistence type="predicted"/>
<organism evidence="4 5">
    <name type="scientific">Prorocentrum cordatum</name>
    <dbReference type="NCBI Taxonomy" id="2364126"/>
    <lineage>
        <taxon>Eukaryota</taxon>
        <taxon>Sar</taxon>
        <taxon>Alveolata</taxon>
        <taxon>Dinophyceae</taxon>
        <taxon>Prorocentrales</taxon>
        <taxon>Prorocentraceae</taxon>
        <taxon>Prorocentrum</taxon>
    </lineage>
</organism>
<evidence type="ECO:0000313" key="4">
    <source>
        <dbReference type="EMBL" id="CAK0832464.1"/>
    </source>
</evidence>
<dbReference type="Proteomes" id="UP001189429">
    <property type="component" value="Unassembled WGS sequence"/>
</dbReference>
<dbReference type="PROSITE" id="PS50222">
    <property type="entry name" value="EF_HAND_2"/>
    <property type="match status" value="1"/>
</dbReference>
<name>A0ABN9SL57_9DINO</name>
<feature type="compositionally biased region" description="Acidic residues" evidence="2">
    <location>
        <begin position="92"/>
        <end position="101"/>
    </location>
</feature>
<dbReference type="CDD" id="cd00051">
    <property type="entry name" value="EFh"/>
    <property type="match status" value="1"/>
</dbReference>
<dbReference type="InterPro" id="IPR011992">
    <property type="entry name" value="EF-hand-dom_pair"/>
</dbReference>
<comment type="caution">
    <text evidence="4">The sequence shown here is derived from an EMBL/GenBank/DDBJ whole genome shotgun (WGS) entry which is preliminary data.</text>
</comment>
<dbReference type="SUPFAM" id="SSF47473">
    <property type="entry name" value="EF-hand"/>
    <property type="match status" value="1"/>
</dbReference>
<dbReference type="InterPro" id="IPR018247">
    <property type="entry name" value="EF_Hand_1_Ca_BS"/>
</dbReference>
<feature type="domain" description="EF-hand" evidence="3">
    <location>
        <begin position="1"/>
        <end position="34"/>
    </location>
</feature>
<sequence length="146" mass="15647">EHQLRMAFKTMDIDGNGILDVKELKHLFAQLGQLPSNGLIDGMIYLCDSRGDGTVSVDDFVYLFTHPIEALSVVNRDELQRVVSGNQRGSSDDEDEDEDDGSSGSSSGSSLAGRRPPQLEAPASQPAQEGPPQLEGHADQPALVEG</sequence>
<evidence type="ECO:0000313" key="5">
    <source>
        <dbReference type="Proteomes" id="UP001189429"/>
    </source>
</evidence>
<dbReference type="PROSITE" id="PS00018">
    <property type="entry name" value="EF_HAND_1"/>
    <property type="match status" value="1"/>
</dbReference>
<evidence type="ECO:0000256" key="2">
    <source>
        <dbReference type="SAM" id="MobiDB-lite"/>
    </source>
</evidence>
<dbReference type="Pfam" id="PF13499">
    <property type="entry name" value="EF-hand_7"/>
    <property type="match status" value="1"/>
</dbReference>
<evidence type="ECO:0000259" key="3">
    <source>
        <dbReference type="PROSITE" id="PS50222"/>
    </source>
</evidence>
<feature type="region of interest" description="Disordered" evidence="2">
    <location>
        <begin position="79"/>
        <end position="146"/>
    </location>
</feature>
<protein>
    <recommendedName>
        <fullName evidence="3">EF-hand domain-containing protein</fullName>
    </recommendedName>
</protein>
<keyword evidence="5" id="KW-1185">Reference proteome</keyword>
<dbReference type="InterPro" id="IPR002048">
    <property type="entry name" value="EF_hand_dom"/>
</dbReference>
<dbReference type="Gene3D" id="1.10.238.10">
    <property type="entry name" value="EF-hand"/>
    <property type="match status" value="1"/>
</dbReference>
<feature type="non-terminal residue" evidence="4">
    <location>
        <position position="1"/>
    </location>
</feature>
<evidence type="ECO:0000256" key="1">
    <source>
        <dbReference type="ARBA" id="ARBA00022837"/>
    </source>
</evidence>
<accession>A0ABN9SL57</accession>